<accession>A0ABS4J3A7</accession>
<sequence length="123" mass="14203">MRNSPRIPEEHLRSCLMEQYDLTPSTLDFLPLGFDYSAAVYYVVSEQGTSYLVKVTSRPLYEPQYLVPHYLNDQGISSIVAPISTDWRPLIRRNTFDGYEPLRINIYSLKAEATWSVHFVLLG</sequence>
<dbReference type="RefSeq" id="WP_209976166.1">
    <property type="nucleotide sequence ID" value="NZ_JAGGLB010000024.1"/>
</dbReference>
<protein>
    <recommendedName>
        <fullName evidence="3">Aminoglycoside phosphotransferase domain-containing protein</fullName>
    </recommendedName>
</protein>
<dbReference type="Proteomes" id="UP001519287">
    <property type="component" value="Unassembled WGS sequence"/>
</dbReference>
<evidence type="ECO:0008006" key="3">
    <source>
        <dbReference type="Google" id="ProtNLM"/>
    </source>
</evidence>
<evidence type="ECO:0000313" key="1">
    <source>
        <dbReference type="EMBL" id="MBP1994329.1"/>
    </source>
</evidence>
<evidence type="ECO:0000313" key="2">
    <source>
        <dbReference type="Proteomes" id="UP001519287"/>
    </source>
</evidence>
<name>A0ABS4J3A7_9BACL</name>
<keyword evidence="2" id="KW-1185">Reference proteome</keyword>
<dbReference type="Gene3D" id="3.30.200.20">
    <property type="entry name" value="Phosphorylase Kinase, domain 1"/>
    <property type="match status" value="1"/>
</dbReference>
<gene>
    <name evidence="1" type="ORF">J2Z66_005965</name>
</gene>
<proteinExistence type="predicted"/>
<dbReference type="InterPro" id="IPR011009">
    <property type="entry name" value="Kinase-like_dom_sf"/>
</dbReference>
<reference evidence="1 2" key="1">
    <citation type="submission" date="2021-03" db="EMBL/GenBank/DDBJ databases">
        <title>Genomic Encyclopedia of Type Strains, Phase IV (KMG-IV): sequencing the most valuable type-strain genomes for metagenomic binning, comparative biology and taxonomic classification.</title>
        <authorList>
            <person name="Goeker M."/>
        </authorList>
    </citation>
    <scope>NUCLEOTIDE SEQUENCE [LARGE SCALE GENOMIC DNA]</scope>
    <source>
        <strain evidence="1 2">DSM 26048</strain>
    </source>
</reference>
<organism evidence="1 2">
    <name type="scientific">Paenibacillus eucommiae</name>
    <dbReference type="NCBI Taxonomy" id="1355755"/>
    <lineage>
        <taxon>Bacteria</taxon>
        <taxon>Bacillati</taxon>
        <taxon>Bacillota</taxon>
        <taxon>Bacilli</taxon>
        <taxon>Bacillales</taxon>
        <taxon>Paenibacillaceae</taxon>
        <taxon>Paenibacillus</taxon>
    </lineage>
</organism>
<comment type="caution">
    <text evidence="1">The sequence shown here is derived from an EMBL/GenBank/DDBJ whole genome shotgun (WGS) entry which is preliminary data.</text>
</comment>
<dbReference type="EMBL" id="JAGGLB010000024">
    <property type="protein sequence ID" value="MBP1994329.1"/>
    <property type="molecule type" value="Genomic_DNA"/>
</dbReference>
<dbReference type="SUPFAM" id="SSF56112">
    <property type="entry name" value="Protein kinase-like (PK-like)"/>
    <property type="match status" value="1"/>
</dbReference>